<comment type="caution">
    <text evidence="12">The sequence shown here is derived from an EMBL/GenBank/DDBJ whole genome shotgun (WGS) entry which is preliminary data.</text>
</comment>
<evidence type="ECO:0000313" key="13">
    <source>
        <dbReference type="Proteomes" id="UP000034838"/>
    </source>
</evidence>
<comment type="catalytic activity">
    <reaction evidence="6">
        <text>D-sedoheptulose 7-phosphate = 2-epi-5-epi-valiolone + phosphate</text>
        <dbReference type="Rhea" id="RHEA:44184"/>
        <dbReference type="ChEBI" id="CHEBI:43474"/>
        <dbReference type="ChEBI" id="CHEBI:57483"/>
        <dbReference type="ChEBI" id="CHEBI:84187"/>
        <dbReference type="EC" id="4.2.3.152"/>
    </reaction>
</comment>
<dbReference type="PANTHER" id="PTHR43622:SF3">
    <property type="entry name" value="2-EPI-5-EPI-VALIOLONE SYNTHASE"/>
    <property type="match status" value="1"/>
</dbReference>
<keyword evidence="13" id="KW-1185">Reference proteome</keyword>
<evidence type="ECO:0000259" key="11">
    <source>
        <dbReference type="Pfam" id="PF24621"/>
    </source>
</evidence>
<dbReference type="GO" id="GO:0017000">
    <property type="term" value="P:antibiotic biosynthetic process"/>
    <property type="evidence" value="ECO:0007669"/>
    <property type="project" value="InterPro"/>
</dbReference>
<sequence length="410" mass="43463">MTAQTSAAESGVRGDDNGFTLRAPDGTSYRVDLTREVLSPANPLLAECCEGRRVVAFTGPTVDRLYGRRLRAYLAARFAPGTWSVHVLAGGEDGKRMETVEEICALAKSAGLDRGGVMLAVGGGVTCDLVGFAAAIYCRGVRYVKVNTTLVGQVDVGVGVKTGVNALGTKNMLGAYHPPHASLNDPAFLRTLAPRDIRCGLGETAKMAIIKDALLFRTLEECPQVFQRPCAAPAALAEEGLGRRGVEDYVLRTSMRLMMEELCPNLREHDLARLVDFGHTFGPVMETASGYRIAHGESVAVDMALSSELARVLGLLDAGDCERIVALIGALGLPVFDAETCTPELMDRALKASWERRGRRLHLVVPDGIGSAVFVDDLDDIPGAALQEALDALAARAGDTSPAAPLTAAC</sequence>
<dbReference type="InterPro" id="IPR030960">
    <property type="entry name" value="DHQS/DOIS_N"/>
</dbReference>
<evidence type="ECO:0000313" key="12">
    <source>
        <dbReference type="EMBL" id="OIK26179.1"/>
    </source>
</evidence>
<evidence type="ECO:0000256" key="5">
    <source>
        <dbReference type="ARBA" id="ARBA00023239"/>
    </source>
</evidence>
<dbReference type="Pfam" id="PF24621">
    <property type="entry name" value="DHQS_C"/>
    <property type="match status" value="1"/>
</dbReference>
<feature type="domain" description="3-dehydroquinate synthase C-terminal" evidence="11">
    <location>
        <begin position="200"/>
        <end position="340"/>
    </location>
</feature>
<evidence type="ECO:0000256" key="1">
    <source>
        <dbReference type="ARBA" id="ARBA00001911"/>
    </source>
</evidence>
<dbReference type="AlphaFoldDB" id="A0A1J4PZ14"/>
<dbReference type="InterPro" id="IPR035872">
    <property type="entry name" value="EEVS-like"/>
</dbReference>
<dbReference type="InterPro" id="IPR050071">
    <property type="entry name" value="Dehydroquinate_synthase"/>
</dbReference>
<proteinExistence type="predicted"/>
<organism evidence="12 13">
    <name type="scientific">Streptomyces malaysiense</name>
    <dbReference type="NCBI Taxonomy" id="1428626"/>
    <lineage>
        <taxon>Bacteria</taxon>
        <taxon>Bacillati</taxon>
        <taxon>Actinomycetota</taxon>
        <taxon>Actinomycetes</taxon>
        <taxon>Kitasatosporales</taxon>
        <taxon>Streptomycetaceae</taxon>
        <taxon>Streptomyces</taxon>
    </lineage>
</organism>
<dbReference type="GO" id="GO:0003856">
    <property type="term" value="F:3-dehydroquinate synthase activity"/>
    <property type="evidence" value="ECO:0007669"/>
    <property type="project" value="TreeGrafter"/>
</dbReference>
<dbReference type="InterPro" id="IPR056179">
    <property type="entry name" value="DHQS_C"/>
</dbReference>
<evidence type="ECO:0000256" key="3">
    <source>
        <dbReference type="ARBA" id="ARBA00022741"/>
    </source>
</evidence>
<evidence type="ECO:0000256" key="6">
    <source>
        <dbReference type="ARBA" id="ARBA00023993"/>
    </source>
</evidence>
<dbReference type="EMBL" id="LBDA02000039">
    <property type="protein sequence ID" value="OIK26179.1"/>
    <property type="molecule type" value="Genomic_DNA"/>
</dbReference>
<dbReference type="Proteomes" id="UP000034838">
    <property type="component" value="Unassembled WGS sequence"/>
</dbReference>
<keyword evidence="2" id="KW-0479">Metal-binding</keyword>
<dbReference type="OrthoDB" id="9806583at2"/>
<name>A0A1J4PZ14_9ACTN</name>
<dbReference type="Gene3D" id="1.20.1090.10">
    <property type="entry name" value="Dehydroquinate synthase-like - alpha domain"/>
    <property type="match status" value="1"/>
</dbReference>
<dbReference type="EC" id="4.2.3.152" evidence="7"/>
<dbReference type="CDD" id="cd08199">
    <property type="entry name" value="EEVS"/>
    <property type="match status" value="1"/>
</dbReference>
<keyword evidence="5" id="KW-0456">Lyase</keyword>
<keyword evidence="3" id="KW-0547">Nucleotide-binding</keyword>
<dbReference type="SUPFAM" id="SSF56796">
    <property type="entry name" value="Dehydroquinate synthase-like"/>
    <property type="match status" value="1"/>
</dbReference>
<evidence type="ECO:0000256" key="7">
    <source>
        <dbReference type="ARBA" id="ARBA00024060"/>
    </source>
</evidence>
<dbReference type="GO" id="GO:0000166">
    <property type="term" value="F:nucleotide binding"/>
    <property type="evidence" value="ECO:0007669"/>
    <property type="project" value="UniProtKB-KW"/>
</dbReference>
<dbReference type="RefSeq" id="WP_046422454.1">
    <property type="nucleotide sequence ID" value="NZ_LBDA02000039.1"/>
</dbReference>
<evidence type="ECO:0000256" key="8">
    <source>
        <dbReference type="ARBA" id="ARBA00024092"/>
    </source>
</evidence>
<evidence type="ECO:0000256" key="9">
    <source>
        <dbReference type="SAM" id="MobiDB-lite"/>
    </source>
</evidence>
<accession>A0A1J4PZ14</accession>
<dbReference type="Gene3D" id="3.40.50.1970">
    <property type="match status" value="1"/>
</dbReference>
<reference evidence="12" key="1">
    <citation type="submission" date="2016-10" db="EMBL/GenBank/DDBJ databases">
        <title>Genome sequence of Streptomyces malaysiense MUSC 136.</title>
        <authorList>
            <person name="Lee L.-H."/>
            <person name="Ser H.-L."/>
        </authorList>
    </citation>
    <scope>NUCLEOTIDE SEQUENCE [LARGE SCALE GENOMIC DNA]</scope>
    <source>
        <strain evidence="12">MUSC 136</strain>
    </source>
</reference>
<comment type="cofactor">
    <cofactor evidence="1">
        <name>NAD(+)</name>
        <dbReference type="ChEBI" id="CHEBI:57540"/>
    </cofactor>
</comment>
<evidence type="ECO:0000256" key="2">
    <source>
        <dbReference type="ARBA" id="ARBA00022723"/>
    </source>
</evidence>
<dbReference type="GO" id="GO:0046872">
    <property type="term" value="F:metal ion binding"/>
    <property type="evidence" value="ECO:0007669"/>
    <property type="project" value="UniProtKB-KW"/>
</dbReference>
<protein>
    <recommendedName>
        <fullName evidence="8">2-epi-5-epi-valiolone synthase</fullName>
        <ecNumber evidence="7">4.2.3.152</ecNumber>
    </recommendedName>
</protein>
<gene>
    <name evidence="12" type="ORF">VT52_018100</name>
</gene>
<keyword evidence="4" id="KW-0520">NAD</keyword>
<evidence type="ECO:0000256" key="4">
    <source>
        <dbReference type="ARBA" id="ARBA00023027"/>
    </source>
</evidence>
<dbReference type="Pfam" id="PF01761">
    <property type="entry name" value="DHQ_synthase"/>
    <property type="match status" value="1"/>
</dbReference>
<feature type="region of interest" description="Disordered" evidence="9">
    <location>
        <begin position="1"/>
        <end position="23"/>
    </location>
</feature>
<feature type="domain" description="3-dehydroquinate synthase N-terminal" evidence="10">
    <location>
        <begin position="87"/>
        <end position="198"/>
    </location>
</feature>
<evidence type="ECO:0000259" key="10">
    <source>
        <dbReference type="Pfam" id="PF01761"/>
    </source>
</evidence>
<dbReference type="PANTHER" id="PTHR43622">
    <property type="entry name" value="3-DEHYDROQUINATE SYNTHASE"/>
    <property type="match status" value="1"/>
</dbReference>